<protein>
    <recommendedName>
        <fullName evidence="8">Coiled-coil domain-containing protein 22 homolog</fullName>
    </recommendedName>
</protein>
<comment type="similarity">
    <text evidence="1">Belongs to the CCDC22 family.</text>
</comment>
<dbReference type="InterPro" id="IPR048348">
    <property type="entry name" value="CCDC22_CC"/>
</dbReference>
<evidence type="ECO:0000313" key="7">
    <source>
        <dbReference type="Proteomes" id="UP001497516"/>
    </source>
</evidence>
<dbReference type="Proteomes" id="UP001497516">
    <property type="component" value="Chromosome 1"/>
</dbReference>
<evidence type="ECO:0000256" key="3">
    <source>
        <dbReference type="SAM" id="MobiDB-lite"/>
    </source>
</evidence>
<dbReference type="PANTHER" id="PTHR15668">
    <property type="entry name" value="JM1 PROTEIN"/>
    <property type="match status" value="1"/>
</dbReference>
<dbReference type="PANTHER" id="PTHR15668:SF4">
    <property type="entry name" value="COILED-COIL DOMAIN-CONTAINING PROTEIN 22"/>
    <property type="match status" value="1"/>
</dbReference>
<keyword evidence="2" id="KW-0175">Coiled coil</keyword>
<dbReference type="InterPro" id="IPR048349">
    <property type="entry name" value="CCDC22_N"/>
</dbReference>
<evidence type="ECO:0000259" key="4">
    <source>
        <dbReference type="Pfam" id="PF05667"/>
    </source>
</evidence>
<accession>A0AAV2CB86</accession>
<feature type="compositionally biased region" description="Basic and acidic residues" evidence="3">
    <location>
        <begin position="147"/>
        <end position="158"/>
    </location>
</feature>
<dbReference type="AlphaFoldDB" id="A0AAV2CB86"/>
<dbReference type="InterPro" id="IPR008530">
    <property type="entry name" value="CCDC22"/>
</dbReference>
<keyword evidence="7" id="KW-1185">Reference proteome</keyword>
<evidence type="ECO:0008006" key="8">
    <source>
        <dbReference type="Google" id="ProtNLM"/>
    </source>
</evidence>
<feature type="coiled-coil region" evidence="2">
    <location>
        <begin position="202"/>
        <end position="229"/>
    </location>
</feature>
<reference evidence="6 7" key="1">
    <citation type="submission" date="2024-04" db="EMBL/GenBank/DDBJ databases">
        <authorList>
            <person name="Fracassetti M."/>
        </authorList>
    </citation>
    <scope>NUCLEOTIDE SEQUENCE [LARGE SCALE GENOMIC DNA]</scope>
</reference>
<feature type="region of interest" description="Disordered" evidence="3">
    <location>
        <begin position="119"/>
        <end position="174"/>
    </location>
</feature>
<evidence type="ECO:0000256" key="1">
    <source>
        <dbReference type="ARBA" id="ARBA00006438"/>
    </source>
</evidence>
<evidence type="ECO:0000313" key="6">
    <source>
        <dbReference type="EMBL" id="CAL1353758.1"/>
    </source>
</evidence>
<dbReference type="GO" id="GO:2000060">
    <property type="term" value="P:positive regulation of ubiquitin-dependent protein catabolic process"/>
    <property type="evidence" value="ECO:0007669"/>
    <property type="project" value="TreeGrafter"/>
</dbReference>
<feature type="domain" description="CCDC22 coiled-coil" evidence="4">
    <location>
        <begin position="151"/>
        <end position="460"/>
    </location>
</feature>
<dbReference type="Pfam" id="PF05667">
    <property type="entry name" value="CCDC22_CC"/>
    <property type="match status" value="1"/>
</dbReference>
<feature type="compositionally biased region" description="Polar residues" evidence="3">
    <location>
        <begin position="161"/>
        <end position="174"/>
    </location>
</feature>
<feature type="domain" description="CCDC22 N-terminal" evidence="5">
    <location>
        <begin position="4"/>
        <end position="107"/>
    </location>
</feature>
<dbReference type="EMBL" id="OZ034813">
    <property type="protein sequence ID" value="CAL1353758.1"/>
    <property type="molecule type" value="Genomic_DNA"/>
</dbReference>
<proteinExistence type="inferred from homology"/>
<name>A0AAV2CB86_9ROSI</name>
<gene>
    <name evidence="6" type="ORF">LTRI10_LOCUS1631</name>
</gene>
<sequence length="492" mass="56197">MEDSGDEVLLNSLRSAGVSVPANISNVRDLPPSVFVSLCARCLNLIDETAELPTSLPDSTVDKFKICTDVALAVKRLGYIGDMSYYKLLYPSEEDLYKLLRFLLERLARSSDVVREDVNPGRKLKGRHPLGNETENADFETSSPTYHDGDLKGSDIHSRTKGSTSSHANDVSYGNQMDLASEAVESLSMEESEEVPLGDEDNNAEVDKISKMRNDLEKLQKHEKDLTEEVMANTAATRCIEQEFELLKAAGEMGLDDLHPVEFYIDQLNEQIEASKKNVLDLDSQWNNYRQPLEEKKKSIEDSLYSEIPEAQGKLHKLRELDLERESVLSEIRRREKEHSKLCRDLEKQGRQPSRLSYIERVKEITKNSRKQDGDIERILKETRELQLESNSIQERLHRTYAVLDEVVFREAKKDPVGRQAYRLLTSIHECFEQISEKILTSDRVGREVAEHEKKLEALTSSRGLNIEKLQADLDAIRQENQLLAQQHLQDN</sequence>
<evidence type="ECO:0000259" key="5">
    <source>
        <dbReference type="Pfam" id="PF21674"/>
    </source>
</evidence>
<dbReference type="Pfam" id="PF21674">
    <property type="entry name" value="CCDC22_N"/>
    <property type="match status" value="1"/>
</dbReference>
<dbReference type="GO" id="GO:0097602">
    <property type="term" value="F:cullin family protein binding"/>
    <property type="evidence" value="ECO:0007669"/>
    <property type="project" value="TreeGrafter"/>
</dbReference>
<evidence type="ECO:0000256" key="2">
    <source>
        <dbReference type="SAM" id="Coils"/>
    </source>
</evidence>
<feature type="coiled-coil region" evidence="2">
    <location>
        <begin position="318"/>
        <end position="349"/>
    </location>
</feature>
<organism evidence="6 7">
    <name type="scientific">Linum trigynum</name>
    <dbReference type="NCBI Taxonomy" id="586398"/>
    <lineage>
        <taxon>Eukaryota</taxon>
        <taxon>Viridiplantae</taxon>
        <taxon>Streptophyta</taxon>
        <taxon>Embryophyta</taxon>
        <taxon>Tracheophyta</taxon>
        <taxon>Spermatophyta</taxon>
        <taxon>Magnoliopsida</taxon>
        <taxon>eudicotyledons</taxon>
        <taxon>Gunneridae</taxon>
        <taxon>Pentapetalae</taxon>
        <taxon>rosids</taxon>
        <taxon>fabids</taxon>
        <taxon>Malpighiales</taxon>
        <taxon>Linaceae</taxon>
        <taxon>Linum</taxon>
    </lineage>
</organism>